<reference evidence="1 2" key="1">
    <citation type="submission" date="2016-07" db="EMBL/GenBank/DDBJ databases">
        <title>Complete genome sequence of the Lentzea guizhouensis DHS C013.</title>
        <authorList>
            <person name="Cao C."/>
        </authorList>
    </citation>
    <scope>NUCLEOTIDE SEQUENCE [LARGE SCALE GENOMIC DNA]</scope>
    <source>
        <strain evidence="1 2">DHS C013</strain>
    </source>
</reference>
<accession>A0A1B2HDZ9</accession>
<protein>
    <submittedName>
        <fullName evidence="1">Uncharacterized protein</fullName>
    </submittedName>
</protein>
<dbReference type="Pfam" id="PF04672">
    <property type="entry name" value="Methyltransf_19"/>
    <property type="match status" value="1"/>
</dbReference>
<dbReference type="Gene3D" id="3.40.50.150">
    <property type="entry name" value="Vaccinia Virus protein VP39"/>
    <property type="match status" value="1"/>
</dbReference>
<proteinExistence type="predicted"/>
<organism evidence="1 2">
    <name type="scientific">Lentzea guizhouensis</name>
    <dbReference type="NCBI Taxonomy" id="1586287"/>
    <lineage>
        <taxon>Bacteria</taxon>
        <taxon>Bacillati</taxon>
        <taxon>Actinomycetota</taxon>
        <taxon>Actinomycetes</taxon>
        <taxon>Pseudonocardiales</taxon>
        <taxon>Pseudonocardiaceae</taxon>
        <taxon>Lentzea</taxon>
    </lineage>
</organism>
<keyword evidence="2" id="KW-1185">Reference proteome</keyword>
<dbReference type="AlphaFoldDB" id="A0A1B2HDZ9"/>
<gene>
    <name evidence="1" type="ORF">BBK82_07405</name>
</gene>
<dbReference type="OrthoDB" id="3639118at2"/>
<name>A0A1B2HDZ9_9PSEU</name>
<dbReference type="InterPro" id="IPR006764">
    <property type="entry name" value="SAM_dep_MeTrfase_SAV2177_type"/>
</dbReference>
<evidence type="ECO:0000313" key="2">
    <source>
        <dbReference type="Proteomes" id="UP000093053"/>
    </source>
</evidence>
<dbReference type="Proteomes" id="UP000093053">
    <property type="component" value="Chromosome"/>
</dbReference>
<dbReference type="EMBL" id="CP016793">
    <property type="protein sequence ID" value="ANZ35933.1"/>
    <property type="molecule type" value="Genomic_DNA"/>
</dbReference>
<dbReference type="STRING" id="1586287.BBK82_07405"/>
<dbReference type="KEGG" id="led:BBK82_07405"/>
<sequence length="123" mass="13200">MMTSQGGGNDAVMAMQEGAHEWGAPVDVNVSSLSRIYDHLLGGGHSFASDRAVADAIIESVPRYDMFVRESRAFVRRAVPHMLTAGIEQFLDLGAGLGGVRHVHELALGVSPSYVRDDPNADH</sequence>
<dbReference type="InterPro" id="IPR029063">
    <property type="entry name" value="SAM-dependent_MTases_sf"/>
</dbReference>
<dbReference type="SUPFAM" id="SSF53335">
    <property type="entry name" value="S-adenosyl-L-methionine-dependent methyltransferases"/>
    <property type="match status" value="1"/>
</dbReference>
<evidence type="ECO:0000313" key="1">
    <source>
        <dbReference type="EMBL" id="ANZ35933.1"/>
    </source>
</evidence>